<dbReference type="GO" id="GO:0030864">
    <property type="term" value="C:cortical actin cytoskeleton"/>
    <property type="evidence" value="ECO:0007669"/>
    <property type="project" value="TreeGrafter"/>
</dbReference>
<feature type="repeat" description="WD" evidence="8">
    <location>
        <begin position="574"/>
        <end position="609"/>
    </location>
</feature>
<protein>
    <recommendedName>
        <fullName evidence="7">Actin-interacting protein 1</fullName>
    </recommendedName>
</protein>
<dbReference type="SUPFAM" id="SSF50960">
    <property type="entry name" value="TolB, C-terminal domain"/>
    <property type="match status" value="1"/>
</dbReference>
<dbReference type="PROSITE" id="PS50294">
    <property type="entry name" value="WD_REPEATS_REGION"/>
    <property type="match status" value="5"/>
</dbReference>
<dbReference type="GO" id="GO:0030833">
    <property type="term" value="P:regulation of actin filament polymerization"/>
    <property type="evidence" value="ECO:0007669"/>
    <property type="project" value="UniProtKB-ARBA"/>
</dbReference>
<feature type="repeat" description="WD" evidence="8">
    <location>
        <begin position="184"/>
        <end position="225"/>
    </location>
</feature>
<dbReference type="GO" id="GO:0051015">
    <property type="term" value="F:actin filament binding"/>
    <property type="evidence" value="ECO:0007669"/>
    <property type="project" value="TreeGrafter"/>
</dbReference>
<evidence type="ECO:0000256" key="5">
    <source>
        <dbReference type="ARBA" id="ARBA00023203"/>
    </source>
</evidence>
<keyword evidence="3 8" id="KW-0853">WD repeat</keyword>
<feature type="repeat" description="WD" evidence="8">
    <location>
        <begin position="533"/>
        <end position="561"/>
    </location>
</feature>
<dbReference type="SUPFAM" id="SSF50998">
    <property type="entry name" value="Quinoprotein alcohol dehydrogenase-like"/>
    <property type="match status" value="1"/>
</dbReference>
<dbReference type="PROSITE" id="PS00678">
    <property type="entry name" value="WD_REPEATS_1"/>
    <property type="match status" value="1"/>
</dbReference>
<dbReference type="GO" id="GO:0030834">
    <property type="term" value="P:regulation of actin filament depolymerization"/>
    <property type="evidence" value="ECO:0007669"/>
    <property type="project" value="UniProtKB-ARBA"/>
</dbReference>
<proteinExistence type="inferred from homology"/>
<dbReference type="SMART" id="SM00320">
    <property type="entry name" value="WD40"/>
    <property type="match status" value="10"/>
</dbReference>
<feature type="repeat" description="WD" evidence="8">
    <location>
        <begin position="53"/>
        <end position="94"/>
    </location>
</feature>
<dbReference type="InterPro" id="IPR020472">
    <property type="entry name" value="WD40_PAC1"/>
</dbReference>
<keyword evidence="2" id="KW-0963">Cytoplasm</keyword>
<dbReference type="InterPro" id="IPR015943">
    <property type="entry name" value="WD40/YVTN_repeat-like_dom_sf"/>
</dbReference>
<dbReference type="PANTHER" id="PTHR19856">
    <property type="entry name" value="WD-REPEATCONTAINING PROTEIN WDR1"/>
    <property type="match status" value="1"/>
</dbReference>
<dbReference type="GO" id="GO:0045214">
    <property type="term" value="P:sarcomere organization"/>
    <property type="evidence" value="ECO:0007669"/>
    <property type="project" value="TreeGrafter"/>
</dbReference>
<dbReference type="FunFam" id="2.130.10.10:FF:000167">
    <property type="entry name" value="Actin-interacting protein 1"/>
    <property type="match status" value="1"/>
</dbReference>
<dbReference type="GO" id="GO:0030042">
    <property type="term" value="P:actin filament depolymerization"/>
    <property type="evidence" value="ECO:0007669"/>
    <property type="project" value="TreeGrafter"/>
</dbReference>
<dbReference type="PANTHER" id="PTHR19856:SF0">
    <property type="entry name" value="WD REPEAT-CONTAINING PROTEIN 1"/>
    <property type="match status" value="1"/>
</dbReference>
<comment type="similarity">
    <text evidence="6">Belongs to the WD repeat AIP1 family.</text>
</comment>
<organism evidence="9">
    <name type="scientific">Aceria tosichella</name>
    <name type="common">wheat curl mite</name>
    <dbReference type="NCBI Taxonomy" id="561515"/>
    <lineage>
        <taxon>Eukaryota</taxon>
        <taxon>Metazoa</taxon>
        <taxon>Ecdysozoa</taxon>
        <taxon>Arthropoda</taxon>
        <taxon>Chelicerata</taxon>
        <taxon>Arachnida</taxon>
        <taxon>Acari</taxon>
        <taxon>Acariformes</taxon>
        <taxon>Trombidiformes</taxon>
        <taxon>Prostigmata</taxon>
        <taxon>Eupodina</taxon>
        <taxon>Eriophyoidea</taxon>
        <taxon>Eriophyidae</taxon>
        <taxon>Eriophyinae</taxon>
        <taxon>Aceriini</taxon>
        <taxon>Aceria</taxon>
    </lineage>
</organism>
<evidence type="ECO:0000256" key="2">
    <source>
        <dbReference type="ARBA" id="ARBA00022490"/>
    </source>
</evidence>
<gene>
    <name evidence="9" type="primary">flr</name>
    <name evidence="9" type="ORF">g.9121</name>
</gene>
<name>A0A6G1SFN4_9ACAR</name>
<comment type="subcellular location">
    <subcellularLocation>
        <location evidence="1">Cytoplasm</location>
    </subcellularLocation>
</comment>
<dbReference type="PROSITE" id="PS50082">
    <property type="entry name" value="WD_REPEATS_2"/>
    <property type="match status" value="7"/>
</dbReference>
<dbReference type="CDD" id="cd00200">
    <property type="entry name" value="WD40"/>
    <property type="match status" value="1"/>
</dbReference>
<keyword evidence="5" id="KW-0009">Actin-binding</keyword>
<sequence>MFTSVSVFASLPRTTRGTPLVLGGDPKGKTILYPNGNSIIIRDIENPSICDIYTEHATLTTVAKYSPSGFYIASADQHGKVRVWDTTQKEHILKNEIQPFSGVIKDLAWSSDSQRIVAVGEGRQRFGHVFSMDTGTSIGEISGHSKIINSCDFKPSRPFKIVTGSEDTFVGIYEGPPFKFKSQLQDHNRFVQAIRFSPNGDLFASAGFDGKLFIYNSNDYSKVAELGSPAHKGGIYAISWSPDSKHLLSASGDKTCKLWDVAAAAVVTEFTLGNDVPDQQVSCLWQEPYLLSVSLSGFINYLDKNNPGKPLRVIKGHNKSITAMTVTPSPSSEEEKTIFTGSHDGFVTHWNSKTGDHDRVDGDQHTNQVQDMYPLKDQVLTCGLDDTLRSIDLKTNQYSTSFTPIKLSAQPKGIAALPGSNLIVIAGVNELLVYEGQQPKSSLKIKYEASSVDVHPNQKEVAVGDASDKKVHIYTLEAGQLTENKSLEHRGGVSSVKYSPDGNYLAAADANRKIILYKSGDYSLAHDYEWGFHTAKVNCLAWAPNSKTLASGGLDTNLIVWFPGEPNKHHIIKHAHPQSQVTRVAFLSDNMLVSTGQDATVRTWLIESK</sequence>
<evidence type="ECO:0000256" key="8">
    <source>
        <dbReference type="PROSITE-ProRule" id="PRU00221"/>
    </source>
</evidence>
<evidence type="ECO:0000256" key="6">
    <source>
        <dbReference type="ARBA" id="ARBA00038366"/>
    </source>
</evidence>
<dbReference type="GO" id="GO:0040011">
    <property type="term" value="P:locomotion"/>
    <property type="evidence" value="ECO:0007669"/>
    <property type="project" value="TreeGrafter"/>
</dbReference>
<evidence type="ECO:0000313" key="9">
    <source>
        <dbReference type="EMBL" id="MDE48977.1"/>
    </source>
</evidence>
<feature type="repeat" description="WD" evidence="8">
    <location>
        <begin position="486"/>
        <end position="518"/>
    </location>
</feature>
<dbReference type="PRINTS" id="PR00320">
    <property type="entry name" value="GPROTEINBRPT"/>
</dbReference>
<dbReference type="FunFam" id="2.130.10.10:FF:000097">
    <property type="entry name" value="WD repeat domain 1"/>
    <property type="match status" value="1"/>
</dbReference>
<dbReference type="InterPro" id="IPR019775">
    <property type="entry name" value="WD40_repeat_CS"/>
</dbReference>
<dbReference type="AlphaFoldDB" id="A0A6G1SFN4"/>
<evidence type="ECO:0000256" key="4">
    <source>
        <dbReference type="ARBA" id="ARBA00022737"/>
    </source>
</evidence>
<dbReference type="Gene3D" id="2.130.10.10">
    <property type="entry name" value="YVTN repeat-like/Quinoprotein amine dehydrogenase"/>
    <property type="match status" value="2"/>
</dbReference>
<feature type="repeat" description="WD" evidence="8">
    <location>
        <begin position="314"/>
        <end position="360"/>
    </location>
</feature>
<feature type="repeat" description="WD" evidence="8">
    <location>
        <begin position="228"/>
        <end position="269"/>
    </location>
</feature>
<dbReference type="InterPro" id="IPR001680">
    <property type="entry name" value="WD40_rpt"/>
</dbReference>
<accession>A0A6G1SFN4</accession>
<evidence type="ECO:0000256" key="1">
    <source>
        <dbReference type="ARBA" id="ARBA00004496"/>
    </source>
</evidence>
<evidence type="ECO:0000256" key="3">
    <source>
        <dbReference type="ARBA" id="ARBA00022574"/>
    </source>
</evidence>
<dbReference type="EMBL" id="GGYP01004206">
    <property type="protein sequence ID" value="MDE48977.1"/>
    <property type="molecule type" value="Transcribed_RNA"/>
</dbReference>
<evidence type="ECO:0000256" key="7">
    <source>
        <dbReference type="ARBA" id="ARBA00067845"/>
    </source>
</evidence>
<reference evidence="9" key="1">
    <citation type="submission" date="2018-10" db="EMBL/GenBank/DDBJ databases">
        <title>Transcriptome assembly of Aceria tosichella (Wheat curl mite) Type 2.</title>
        <authorList>
            <person name="Scully E.D."/>
            <person name="Geib S.M."/>
            <person name="Palmer N.A."/>
            <person name="Gupta A.K."/>
            <person name="Sarath G."/>
            <person name="Tatineni S."/>
        </authorList>
    </citation>
    <scope>NUCLEOTIDE SEQUENCE</scope>
    <source>
        <strain evidence="9">LincolnNE</strain>
    </source>
</reference>
<keyword evidence="4" id="KW-0677">Repeat</keyword>
<dbReference type="Pfam" id="PF00400">
    <property type="entry name" value="WD40"/>
    <property type="match status" value="8"/>
</dbReference>
<dbReference type="InterPro" id="IPR011047">
    <property type="entry name" value="Quinoprotein_ADH-like_sf"/>
</dbReference>